<feature type="domain" description="Histidine kinase/HSP90-like ATPase" evidence="2">
    <location>
        <begin position="81"/>
        <end position="189"/>
    </location>
</feature>
<dbReference type="InterPro" id="IPR003594">
    <property type="entry name" value="HATPase_dom"/>
</dbReference>
<evidence type="ECO:0000256" key="1">
    <source>
        <dbReference type="ARBA" id="ARBA00022527"/>
    </source>
</evidence>
<dbReference type="Proteomes" id="UP001500683">
    <property type="component" value="Unassembled WGS sequence"/>
</dbReference>
<proteinExistence type="predicted"/>
<dbReference type="EMBL" id="BAAAZG010000056">
    <property type="protein sequence ID" value="GAA4097497.1"/>
    <property type="molecule type" value="Genomic_DNA"/>
</dbReference>
<dbReference type="PANTHER" id="PTHR35526">
    <property type="entry name" value="ANTI-SIGMA-F FACTOR RSBW-RELATED"/>
    <property type="match status" value="1"/>
</dbReference>
<keyword evidence="1" id="KW-0808">Transferase</keyword>
<reference evidence="4" key="1">
    <citation type="journal article" date="2019" name="Int. J. Syst. Evol. Microbiol.">
        <title>The Global Catalogue of Microorganisms (GCM) 10K type strain sequencing project: providing services to taxonomists for standard genome sequencing and annotation.</title>
        <authorList>
            <consortium name="The Broad Institute Genomics Platform"/>
            <consortium name="The Broad Institute Genome Sequencing Center for Infectious Disease"/>
            <person name="Wu L."/>
            <person name="Ma J."/>
        </authorList>
    </citation>
    <scope>NUCLEOTIDE SEQUENCE [LARGE SCALE GENOMIC DNA]</scope>
    <source>
        <strain evidence="4">JCM 16702</strain>
    </source>
</reference>
<dbReference type="GO" id="GO:0005524">
    <property type="term" value="F:ATP binding"/>
    <property type="evidence" value="ECO:0007669"/>
    <property type="project" value="UniProtKB-KW"/>
</dbReference>
<dbReference type="InterPro" id="IPR036890">
    <property type="entry name" value="HATPase_C_sf"/>
</dbReference>
<keyword evidence="3" id="KW-0547">Nucleotide-binding</keyword>
<dbReference type="Pfam" id="PF02518">
    <property type="entry name" value="HATPase_c"/>
    <property type="match status" value="1"/>
</dbReference>
<evidence type="ECO:0000259" key="2">
    <source>
        <dbReference type="Pfam" id="PF02518"/>
    </source>
</evidence>
<keyword evidence="3" id="KW-0067">ATP-binding</keyword>
<dbReference type="SUPFAM" id="SSF55874">
    <property type="entry name" value="ATPase domain of HSP90 chaperone/DNA topoisomerase II/histidine kinase"/>
    <property type="match status" value="1"/>
</dbReference>
<gene>
    <name evidence="3" type="ORF">GCM10022214_71960</name>
</gene>
<dbReference type="Gene3D" id="3.30.565.10">
    <property type="entry name" value="Histidine kinase-like ATPase, C-terminal domain"/>
    <property type="match status" value="1"/>
</dbReference>
<keyword evidence="1" id="KW-0723">Serine/threonine-protein kinase</keyword>
<comment type="caution">
    <text evidence="3">The sequence shown here is derived from an EMBL/GenBank/DDBJ whole genome shotgun (WGS) entry which is preliminary data.</text>
</comment>
<dbReference type="CDD" id="cd16936">
    <property type="entry name" value="HATPase_RsbW-like"/>
    <property type="match status" value="1"/>
</dbReference>
<dbReference type="InterPro" id="IPR050267">
    <property type="entry name" value="Anti-sigma-factor_SerPK"/>
</dbReference>
<keyword evidence="4" id="KW-1185">Reference proteome</keyword>
<organism evidence="3 4">
    <name type="scientific">Actinomadura miaoliensis</name>
    <dbReference type="NCBI Taxonomy" id="430685"/>
    <lineage>
        <taxon>Bacteria</taxon>
        <taxon>Bacillati</taxon>
        <taxon>Actinomycetota</taxon>
        <taxon>Actinomycetes</taxon>
        <taxon>Streptosporangiales</taxon>
        <taxon>Thermomonosporaceae</taxon>
        <taxon>Actinomadura</taxon>
    </lineage>
</organism>
<evidence type="ECO:0000313" key="3">
    <source>
        <dbReference type="EMBL" id="GAA4097497.1"/>
    </source>
</evidence>
<evidence type="ECO:0000313" key="4">
    <source>
        <dbReference type="Proteomes" id="UP001500683"/>
    </source>
</evidence>
<protein>
    <submittedName>
        <fullName evidence="3">ATP-binding protein</fullName>
    </submittedName>
</protein>
<keyword evidence="1" id="KW-0418">Kinase</keyword>
<sequence length="190" mass="20933">MPVASYGRADMVASVPLDSRVTRQPCDQSPRTQGMAPMNEWPHRRQVTLVALPNASYWARRHTEAILTEWHAGGLVANANLVVTELVTNAVKATGILDAQAYRDYTDCPRSVPYAKLIEVGVIRLRLSHAYRHLLVEVWDGCDAPPDEQLPDFDSEGGRGLFIVGALCEQWGWCPAEGGGKVVWAELKAP</sequence>
<name>A0ABP7WUY1_9ACTN</name>
<accession>A0ABP7WUY1</accession>
<dbReference type="PANTHER" id="PTHR35526:SF3">
    <property type="entry name" value="ANTI-SIGMA-F FACTOR RSBW"/>
    <property type="match status" value="1"/>
</dbReference>